<dbReference type="SUPFAM" id="SSF48264">
    <property type="entry name" value="Cytochrome P450"/>
    <property type="match status" value="1"/>
</dbReference>
<dbReference type="InterPro" id="IPR050121">
    <property type="entry name" value="Cytochrome_P450_monoxygenase"/>
</dbReference>
<dbReference type="HOGENOM" id="CLU_001570_14_0_1"/>
<dbReference type="Pfam" id="PF00067">
    <property type="entry name" value="p450"/>
    <property type="match status" value="1"/>
</dbReference>
<evidence type="ECO:0000256" key="4">
    <source>
        <dbReference type="ARBA" id="ARBA00023004"/>
    </source>
</evidence>
<proteinExistence type="inferred from homology"/>
<dbReference type="AlphaFoldDB" id="A0A0D1YX90"/>
<evidence type="ECO:0008006" key="9">
    <source>
        <dbReference type="Google" id="ProtNLM"/>
    </source>
</evidence>
<feature type="transmembrane region" description="Helical" evidence="6">
    <location>
        <begin position="7"/>
        <end position="27"/>
    </location>
</feature>
<keyword evidence="3 5" id="KW-0479">Metal-binding</keyword>
<dbReference type="GO" id="GO:0020037">
    <property type="term" value="F:heme binding"/>
    <property type="evidence" value="ECO:0007669"/>
    <property type="project" value="InterPro"/>
</dbReference>
<reference evidence="7 8" key="1">
    <citation type="submission" date="2015-01" db="EMBL/GenBank/DDBJ databases">
        <title>The Genome Sequence of Exophiala sideris CBS121828.</title>
        <authorList>
            <consortium name="The Broad Institute Genomics Platform"/>
            <person name="Cuomo C."/>
            <person name="de Hoog S."/>
            <person name="Gorbushina A."/>
            <person name="Stielow B."/>
            <person name="Teixiera M."/>
            <person name="Abouelleil A."/>
            <person name="Chapman S.B."/>
            <person name="Priest M."/>
            <person name="Young S.K."/>
            <person name="Wortman J."/>
            <person name="Nusbaum C."/>
            <person name="Birren B."/>
        </authorList>
    </citation>
    <scope>NUCLEOTIDE SEQUENCE [LARGE SCALE GENOMIC DNA]</scope>
    <source>
        <strain evidence="7 8">CBS 121828</strain>
    </source>
</reference>
<dbReference type="GO" id="GO:0005506">
    <property type="term" value="F:iron ion binding"/>
    <property type="evidence" value="ECO:0007669"/>
    <property type="project" value="InterPro"/>
</dbReference>
<evidence type="ECO:0000256" key="5">
    <source>
        <dbReference type="PIRSR" id="PIRSR602401-1"/>
    </source>
</evidence>
<comment type="similarity">
    <text evidence="2">Belongs to the cytochrome P450 family.</text>
</comment>
<keyword evidence="6" id="KW-1133">Transmembrane helix</keyword>
<gene>
    <name evidence="7" type="ORF">PV11_06970</name>
</gene>
<dbReference type="InterPro" id="IPR001128">
    <property type="entry name" value="Cyt_P450"/>
</dbReference>
<organism evidence="7 8">
    <name type="scientific">Exophiala sideris</name>
    <dbReference type="NCBI Taxonomy" id="1016849"/>
    <lineage>
        <taxon>Eukaryota</taxon>
        <taxon>Fungi</taxon>
        <taxon>Dikarya</taxon>
        <taxon>Ascomycota</taxon>
        <taxon>Pezizomycotina</taxon>
        <taxon>Eurotiomycetes</taxon>
        <taxon>Chaetothyriomycetidae</taxon>
        <taxon>Chaetothyriales</taxon>
        <taxon>Herpotrichiellaceae</taxon>
        <taxon>Exophiala</taxon>
    </lineage>
</organism>
<dbReference type="PANTHER" id="PTHR24305:SF232">
    <property type="entry name" value="P450, PUTATIVE (EUROFUNG)-RELATED"/>
    <property type="match status" value="1"/>
</dbReference>
<keyword evidence="6" id="KW-0812">Transmembrane</keyword>
<sequence length="514" mass="58159">MLTDHVLLCLYPAVAAIVFHCVATLIYNTSFHHLSSFPGPVLARYTRLWLVCQTLRQRRHSVDVILHKRYGPIVRIAPNELLISDARYFKPIYGIGSHFTKSAWYRAMDHDAEDGFNLLAESNMKKYWHQRRLISPVFTTQELLQHENLLSKPLRRLVERIKIGLGKPQALVDWMNILSLDLLTEMTFGRSPDYIEQGHDDGNCAGIDRFWQHLSWIGLLPGYSDWYKYLQKWLAAIGIPLFYHPDTSKLPIIQFFLKEITGRKCGMRPTTASSGIAASMQKIQAAKPELKDQWANVMLLHVVGAGFDTIGTSLSMCLAFIYSTPDCCGKVLDELHTLNPTSQPAYEQLARLPYLEACIKESMRLKPIIGTSLPRSVPEQGFILEGRIIPPGTIVGMNPVVIQQDKGVFGDDAAVFRPERWLEANREQRGAMEFQSLAFGGPGRSCPGRNLASIILTKTVAEIVCHFDVTILRDDEALASGRPVYKEASFFVFKAYNIWARLEPRPDMGRVPEE</sequence>
<accession>A0A0D1YX90</accession>
<dbReference type="Gene3D" id="1.10.630.10">
    <property type="entry name" value="Cytochrome P450"/>
    <property type="match status" value="1"/>
</dbReference>
<protein>
    <recommendedName>
        <fullName evidence="9">Cytochrome P450</fullName>
    </recommendedName>
</protein>
<keyword evidence="6" id="KW-0472">Membrane</keyword>
<dbReference type="InterPro" id="IPR036396">
    <property type="entry name" value="Cyt_P450_sf"/>
</dbReference>
<dbReference type="OrthoDB" id="3934656at2759"/>
<keyword evidence="5" id="KW-0349">Heme</keyword>
<evidence type="ECO:0000256" key="1">
    <source>
        <dbReference type="ARBA" id="ARBA00001971"/>
    </source>
</evidence>
<name>A0A0D1YX90_9EURO</name>
<dbReference type="EMBL" id="KN846953">
    <property type="protein sequence ID" value="KIV79408.1"/>
    <property type="molecule type" value="Genomic_DNA"/>
</dbReference>
<evidence type="ECO:0000256" key="2">
    <source>
        <dbReference type="ARBA" id="ARBA00010617"/>
    </source>
</evidence>
<dbReference type="Proteomes" id="UP000053599">
    <property type="component" value="Unassembled WGS sequence"/>
</dbReference>
<dbReference type="PRINTS" id="PR00385">
    <property type="entry name" value="P450"/>
</dbReference>
<evidence type="ECO:0000313" key="7">
    <source>
        <dbReference type="EMBL" id="KIV79408.1"/>
    </source>
</evidence>
<evidence type="ECO:0000256" key="6">
    <source>
        <dbReference type="SAM" id="Phobius"/>
    </source>
</evidence>
<feature type="binding site" description="axial binding residue" evidence="5">
    <location>
        <position position="446"/>
    </location>
    <ligand>
        <name>heme</name>
        <dbReference type="ChEBI" id="CHEBI:30413"/>
    </ligand>
    <ligandPart>
        <name>Fe</name>
        <dbReference type="ChEBI" id="CHEBI:18248"/>
    </ligandPart>
</feature>
<dbReference type="GO" id="GO:0016705">
    <property type="term" value="F:oxidoreductase activity, acting on paired donors, with incorporation or reduction of molecular oxygen"/>
    <property type="evidence" value="ECO:0007669"/>
    <property type="project" value="InterPro"/>
</dbReference>
<dbReference type="InterPro" id="IPR002401">
    <property type="entry name" value="Cyt_P450_E_grp-I"/>
</dbReference>
<evidence type="ECO:0000256" key="3">
    <source>
        <dbReference type="ARBA" id="ARBA00022723"/>
    </source>
</evidence>
<comment type="cofactor">
    <cofactor evidence="1 5">
        <name>heme</name>
        <dbReference type="ChEBI" id="CHEBI:30413"/>
    </cofactor>
</comment>
<dbReference type="GO" id="GO:0004497">
    <property type="term" value="F:monooxygenase activity"/>
    <property type="evidence" value="ECO:0007669"/>
    <property type="project" value="InterPro"/>
</dbReference>
<dbReference type="PANTHER" id="PTHR24305">
    <property type="entry name" value="CYTOCHROME P450"/>
    <property type="match status" value="1"/>
</dbReference>
<dbReference type="STRING" id="1016849.A0A0D1YX90"/>
<keyword evidence="4 5" id="KW-0408">Iron</keyword>
<evidence type="ECO:0000313" key="8">
    <source>
        <dbReference type="Proteomes" id="UP000053599"/>
    </source>
</evidence>
<dbReference type="PRINTS" id="PR00463">
    <property type="entry name" value="EP450I"/>
</dbReference>